<sequence length="245" mass="27486">MASRRRGIGAIDKSRIDKAKFAAKGTEIADLQLSHIAGQLETFKKHLEEFASKHKNEIRKNPEFRNHFQQMCARIGVDPLASSKGFWAQTLGVGDFYYELGVQIIEICLATRERNGGLMTFEELKKHVTKSGSKTRQDVSEEDLARAIKKLRVLGGGFTVIPVGGRRLVQSVPGELNMDHTAVLQKAESTAFISKSVLINELKWSEVRAQSVLDHLVREGMAWIDDQASDGERLYWFPGLFETRG</sequence>
<evidence type="ECO:0000256" key="6">
    <source>
        <dbReference type="ARBA" id="ARBA00022490"/>
    </source>
</evidence>
<dbReference type="eggNOG" id="KOG3341">
    <property type="taxonomic scope" value="Eukaryota"/>
</dbReference>
<gene>
    <name evidence="11" type="primary">100641029</name>
</gene>
<dbReference type="OrthoDB" id="283883at2759"/>
<dbReference type="Gene3D" id="6.10.140.180">
    <property type="match status" value="1"/>
</dbReference>
<evidence type="ECO:0000313" key="11">
    <source>
        <dbReference type="EnsemblMetazoa" id="Aqu2.1.42174_001"/>
    </source>
</evidence>
<evidence type="ECO:0000256" key="3">
    <source>
        <dbReference type="ARBA" id="ARBA00009834"/>
    </source>
</evidence>
<dbReference type="Pfam" id="PF04157">
    <property type="entry name" value="EAP30"/>
    <property type="match status" value="1"/>
</dbReference>
<name>A0A1X7VQK8_AMPQE</name>
<dbReference type="FunFam" id="1.10.10.10:FF:000085">
    <property type="entry name" value="Vacuolar-sorting protein SNF8"/>
    <property type="match status" value="1"/>
</dbReference>
<evidence type="ECO:0000256" key="2">
    <source>
        <dbReference type="ARBA" id="ARBA00004496"/>
    </source>
</evidence>
<evidence type="ECO:0000256" key="7">
    <source>
        <dbReference type="ARBA" id="ARBA00022753"/>
    </source>
</evidence>
<dbReference type="SUPFAM" id="SSF46785">
    <property type="entry name" value="Winged helix' DNA-binding domain"/>
    <property type="match status" value="2"/>
</dbReference>
<keyword evidence="7" id="KW-0967">Endosome</keyword>
<keyword evidence="9" id="KW-0472">Membrane</keyword>
<dbReference type="InParanoid" id="A0A1X7VQK8"/>
<reference evidence="12" key="1">
    <citation type="journal article" date="2010" name="Nature">
        <title>The Amphimedon queenslandica genome and the evolution of animal complexity.</title>
        <authorList>
            <person name="Srivastava M."/>
            <person name="Simakov O."/>
            <person name="Chapman J."/>
            <person name="Fahey B."/>
            <person name="Gauthier M.E."/>
            <person name="Mitros T."/>
            <person name="Richards G.S."/>
            <person name="Conaco C."/>
            <person name="Dacre M."/>
            <person name="Hellsten U."/>
            <person name="Larroux C."/>
            <person name="Putnam N.H."/>
            <person name="Stanke M."/>
            <person name="Adamska M."/>
            <person name="Darling A."/>
            <person name="Degnan S.M."/>
            <person name="Oakley T.H."/>
            <person name="Plachetzki D.C."/>
            <person name="Zhai Y."/>
            <person name="Adamski M."/>
            <person name="Calcino A."/>
            <person name="Cummins S.F."/>
            <person name="Goodstein D.M."/>
            <person name="Harris C."/>
            <person name="Jackson D.J."/>
            <person name="Leys S.P."/>
            <person name="Shu S."/>
            <person name="Woodcroft B.J."/>
            <person name="Vervoort M."/>
            <person name="Kosik K.S."/>
            <person name="Manning G."/>
            <person name="Degnan B.M."/>
            <person name="Rokhsar D.S."/>
        </authorList>
    </citation>
    <scope>NUCLEOTIDE SEQUENCE [LARGE SCALE GENOMIC DNA]</scope>
</reference>
<dbReference type="Gene3D" id="1.10.10.10">
    <property type="entry name" value="Winged helix-like DNA-binding domain superfamily/Winged helix DNA-binding domain"/>
    <property type="match status" value="2"/>
</dbReference>
<dbReference type="PANTHER" id="PTHR12806">
    <property type="entry name" value="EAP30 SUBUNIT OF ELL COMPLEX"/>
    <property type="match status" value="1"/>
</dbReference>
<evidence type="ECO:0000256" key="5">
    <source>
        <dbReference type="ARBA" id="ARBA00022448"/>
    </source>
</evidence>
<comment type="subcellular location">
    <subcellularLocation>
        <location evidence="2">Cytoplasm</location>
    </subcellularLocation>
    <subcellularLocation>
        <location evidence="1">Endosome membrane</location>
        <topology evidence="1">Peripheral membrane protein</topology>
    </subcellularLocation>
</comment>
<evidence type="ECO:0000256" key="4">
    <source>
        <dbReference type="ARBA" id="ARBA00017052"/>
    </source>
</evidence>
<dbReference type="InterPro" id="IPR036388">
    <property type="entry name" value="WH-like_DNA-bd_sf"/>
</dbReference>
<dbReference type="OMA" id="QIVEVCM"/>
<evidence type="ECO:0000256" key="8">
    <source>
        <dbReference type="ARBA" id="ARBA00022927"/>
    </source>
</evidence>
<dbReference type="AlphaFoldDB" id="A0A1X7VQK8"/>
<keyword evidence="6" id="KW-0963">Cytoplasm</keyword>
<dbReference type="InterPro" id="IPR036390">
    <property type="entry name" value="WH_DNA-bd_sf"/>
</dbReference>
<organism evidence="11">
    <name type="scientific">Amphimedon queenslandica</name>
    <name type="common">Sponge</name>
    <dbReference type="NCBI Taxonomy" id="400682"/>
    <lineage>
        <taxon>Eukaryota</taxon>
        <taxon>Metazoa</taxon>
        <taxon>Porifera</taxon>
        <taxon>Demospongiae</taxon>
        <taxon>Heteroscleromorpha</taxon>
        <taxon>Haplosclerida</taxon>
        <taxon>Niphatidae</taxon>
        <taxon>Amphimedon</taxon>
    </lineage>
</organism>
<comment type="function">
    <text evidence="10">Component of the endosomal sorting complex required for transport II (ESCRT-II), which is required for multivesicular body (MVB) formation and sorting of endosomal cargo proteins into MVBs.</text>
</comment>
<dbReference type="GO" id="GO:0000814">
    <property type="term" value="C:ESCRT II complex"/>
    <property type="evidence" value="ECO:0007669"/>
    <property type="project" value="UniProtKB-UniRule"/>
</dbReference>
<proteinExistence type="inferred from homology"/>
<protein>
    <recommendedName>
        <fullName evidence="4 10">Vacuolar-sorting protein SNF8</fullName>
    </recommendedName>
</protein>
<dbReference type="GO" id="GO:0043328">
    <property type="term" value="P:protein transport to vacuole involved in ubiquitin-dependent protein catabolic process via the multivesicular body sorting pathway"/>
    <property type="evidence" value="ECO:0007669"/>
    <property type="project" value="TreeGrafter"/>
</dbReference>
<dbReference type="InterPro" id="IPR016689">
    <property type="entry name" value="ESCRT-2_cplx_Snf8"/>
</dbReference>
<dbReference type="InterPro" id="IPR040608">
    <property type="entry name" value="Snf8/Vps36"/>
</dbReference>
<evidence type="ECO:0000256" key="10">
    <source>
        <dbReference type="PIRNR" id="PIRNR017215"/>
    </source>
</evidence>
<dbReference type="STRING" id="400682.A0A1X7VQK8"/>
<comment type="subunit">
    <text evidence="10">Component of the endosomal sorting complex required for transport II (ESCRT-II).</text>
</comment>
<evidence type="ECO:0000256" key="1">
    <source>
        <dbReference type="ARBA" id="ARBA00004481"/>
    </source>
</evidence>
<dbReference type="PANTHER" id="PTHR12806:SF0">
    <property type="entry name" value="VACUOLAR-SORTING PROTEIN SNF8"/>
    <property type="match status" value="1"/>
</dbReference>
<evidence type="ECO:0000313" key="12">
    <source>
        <dbReference type="Proteomes" id="UP000007879"/>
    </source>
</evidence>
<keyword evidence="5 10" id="KW-0813">Transport</keyword>
<accession>A0A1X7VQK8</accession>
<comment type="similarity">
    <text evidence="3 10">Belongs to the SNF8 family.</text>
</comment>
<dbReference type="FunFam" id="1.10.10.10:FF:000397">
    <property type="entry name" value="Vacuolar-sorting protein SNF8"/>
    <property type="match status" value="1"/>
</dbReference>
<dbReference type="KEGG" id="aqu:100641029"/>
<dbReference type="FunCoup" id="A0A1X7VQK8">
    <property type="interactions" value="650"/>
</dbReference>
<keyword evidence="8 10" id="KW-0653">Protein transport</keyword>
<keyword evidence="12" id="KW-1185">Reference proteome</keyword>
<dbReference type="EnsemblMetazoa" id="XM_003383163.3">
    <property type="protein sequence ID" value="XP_003383211.1"/>
    <property type="gene ID" value="LOC100641029"/>
</dbReference>
<dbReference type="PIRSF" id="PIRSF017215">
    <property type="entry name" value="ESCRT2_Vps22"/>
    <property type="match status" value="1"/>
</dbReference>
<dbReference type="EnsemblMetazoa" id="Aqu2.1.42174_001">
    <property type="protein sequence ID" value="Aqu2.1.42174_001"/>
    <property type="gene ID" value="Aqu2.1.42174"/>
</dbReference>
<evidence type="ECO:0000256" key="9">
    <source>
        <dbReference type="ARBA" id="ARBA00023136"/>
    </source>
</evidence>
<reference evidence="11" key="2">
    <citation type="submission" date="2017-05" db="UniProtKB">
        <authorList>
            <consortium name="EnsemblMetazoa"/>
        </authorList>
    </citation>
    <scope>IDENTIFICATION</scope>
</reference>
<dbReference type="Proteomes" id="UP000007879">
    <property type="component" value="Unassembled WGS sequence"/>
</dbReference>